<dbReference type="InterPro" id="IPR001623">
    <property type="entry name" value="DnaJ_domain"/>
</dbReference>
<dbReference type="EMBL" id="CAWYQH010000163">
    <property type="protein sequence ID" value="CAK8697039.1"/>
    <property type="molecule type" value="Genomic_DNA"/>
</dbReference>
<accession>A0ABP0H1Y9</accession>
<reference evidence="3 4" key="1">
    <citation type="submission" date="2024-02" db="EMBL/GenBank/DDBJ databases">
        <authorList>
            <person name="Daric V."/>
            <person name="Darras S."/>
        </authorList>
    </citation>
    <scope>NUCLEOTIDE SEQUENCE [LARGE SCALE GENOMIC DNA]</scope>
</reference>
<dbReference type="PROSITE" id="PS50076">
    <property type="entry name" value="DNAJ_2"/>
    <property type="match status" value="1"/>
</dbReference>
<dbReference type="Gene3D" id="1.10.287.110">
    <property type="entry name" value="DnaJ domain"/>
    <property type="match status" value="1"/>
</dbReference>
<dbReference type="PANTHER" id="PTHR44500:SF1">
    <property type="entry name" value="DNAJ HOMOLOG SUBFAMILY C MEMBER 12"/>
    <property type="match status" value="1"/>
</dbReference>
<evidence type="ECO:0000259" key="2">
    <source>
        <dbReference type="PROSITE" id="PS50076"/>
    </source>
</evidence>
<dbReference type="PRINTS" id="PR00625">
    <property type="entry name" value="JDOMAIN"/>
</dbReference>
<gene>
    <name evidence="3" type="ORF">CVLEPA_LOCUS30325</name>
</gene>
<dbReference type="InterPro" id="IPR036869">
    <property type="entry name" value="J_dom_sf"/>
</dbReference>
<name>A0ABP0H1Y9_CLALP</name>
<keyword evidence="1" id="KW-0143">Chaperone</keyword>
<organism evidence="3 4">
    <name type="scientific">Clavelina lepadiformis</name>
    <name type="common">Light-bulb sea squirt</name>
    <name type="synonym">Ascidia lepadiformis</name>
    <dbReference type="NCBI Taxonomy" id="159417"/>
    <lineage>
        <taxon>Eukaryota</taxon>
        <taxon>Metazoa</taxon>
        <taxon>Chordata</taxon>
        <taxon>Tunicata</taxon>
        <taxon>Ascidiacea</taxon>
        <taxon>Aplousobranchia</taxon>
        <taxon>Clavelinidae</taxon>
        <taxon>Clavelina</taxon>
    </lineage>
</organism>
<dbReference type="Proteomes" id="UP001642483">
    <property type="component" value="Unassembled WGS sequence"/>
</dbReference>
<feature type="domain" description="J" evidence="2">
    <location>
        <begin position="19"/>
        <end position="84"/>
    </location>
</feature>
<dbReference type="CDD" id="cd06257">
    <property type="entry name" value="DnaJ"/>
    <property type="match status" value="1"/>
</dbReference>
<dbReference type="SUPFAM" id="SSF46565">
    <property type="entry name" value="Chaperone J-domain"/>
    <property type="match status" value="1"/>
</dbReference>
<evidence type="ECO:0000313" key="4">
    <source>
        <dbReference type="Proteomes" id="UP001642483"/>
    </source>
</evidence>
<proteinExistence type="predicted"/>
<dbReference type="PANTHER" id="PTHR44500">
    <property type="entry name" value="DNAJ HOMOLOG SUBFAMILY C MEMBER 12"/>
    <property type="match status" value="1"/>
</dbReference>
<protein>
    <recommendedName>
        <fullName evidence="2">J domain-containing protein</fullName>
    </recommendedName>
</protein>
<evidence type="ECO:0000313" key="3">
    <source>
        <dbReference type="EMBL" id="CAK8697039.1"/>
    </source>
</evidence>
<dbReference type="SMART" id="SM00271">
    <property type="entry name" value="DnaJ"/>
    <property type="match status" value="1"/>
</dbReference>
<sequence length="161" mass="18711">MILIMAFLDEMLSFSNEPDYYDILGCNQLSNTEQIVTEYRLRAKKYHPDKNLDDPNTCEEFVKLQIAKETLTDPVKRKDYDTWKNSGLGISYQKWKSMRDSVKTSMHWAVNIRHEPMIESSEKTGESASANTASTLSTFSENEDYDASLAKNLRKFRNYEI</sequence>
<comment type="caution">
    <text evidence="3">The sequence shown here is derived from an EMBL/GenBank/DDBJ whole genome shotgun (WGS) entry which is preliminary data.</text>
</comment>
<dbReference type="InterPro" id="IPR029827">
    <property type="entry name" value="JDP1-like"/>
</dbReference>
<evidence type="ECO:0000256" key="1">
    <source>
        <dbReference type="ARBA" id="ARBA00023186"/>
    </source>
</evidence>
<keyword evidence="4" id="KW-1185">Reference proteome</keyword>
<dbReference type="Pfam" id="PF00226">
    <property type="entry name" value="DnaJ"/>
    <property type="match status" value="1"/>
</dbReference>